<dbReference type="OrthoDB" id="673785at2"/>
<evidence type="ECO:0000256" key="3">
    <source>
        <dbReference type="ARBA" id="ARBA00022989"/>
    </source>
</evidence>
<evidence type="ECO:0000313" key="7">
    <source>
        <dbReference type="EMBL" id="SFB39870.1"/>
    </source>
</evidence>
<keyword evidence="8" id="KW-1185">Reference proteome</keyword>
<dbReference type="EMBL" id="FOKK01000009">
    <property type="protein sequence ID" value="SFB39870.1"/>
    <property type="molecule type" value="Genomic_DNA"/>
</dbReference>
<dbReference type="AlphaFoldDB" id="A0A1I1AU64"/>
<evidence type="ECO:0000256" key="2">
    <source>
        <dbReference type="ARBA" id="ARBA00022692"/>
    </source>
</evidence>
<comment type="subcellular location">
    <subcellularLocation>
        <location evidence="1">Membrane</location>
        <topology evidence="1">Multi-pass membrane protein</topology>
    </subcellularLocation>
</comment>
<accession>A0A1I1AU64</accession>
<sequence length="146" mass="16137">MESSRKPLTAILAEAVAWLLAALFTYTAVSKVYDWQGTRMAMYNQVFPVWMADAILYILPLVELGVAVMLLVSVWRKAGLLMSVILLSLFTGYVTIVWLGFTDRVPCSCGGILSSLGWGEHLVVNLVFLGIAIIGLWSHRKVIGFD</sequence>
<dbReference type="GO" id="GO:0030416">
    <property type="term" value="P:methylamine metabolic process"/>
    <property type="evidence" value="ECO:0007669"/>
    <property type="project" value="InterPro"/>
</dbReference>
<name>A0A1I1AU64_9BACT</name>
<dbReference type="GO" id="GO:0016020">
    <property type="term" value="C:membrane"/>
    <property type="evidence" value="ECO:0007669"/>
    <property type="project" value="UniProtKB-SubCell"/>
</dbReference>
<evidence type="ECO:0000313" key="8">
    <source>
        <dbReference type="Proteomes" id="UP000198790"/>
    </source>
</evidence>
<proteinExistence type="predicted"/>
<organism evidence="7 8">
    <name type="scientific">Algoriphagus aquimarinus</name>
    <dbReference type="NCBI Taxonomy" id="237018"/>
    <lineage>
        <taxon>Bacteria</taxon>
        <taxon>Pseudomonadati</taxon>
        <taxon>Bacteroidota</taxon>
        <taxon>Cytophagia</taxon>
        <taxon>Cytophagales</taxon>
        <taxon>Cyclobacteriaceae</taxon>
        <taxon>Algoriphagus</taxon>
    </lineage>
</organism>
<feature type="transmembrane region" description="Helical" evidence="5">
    <location>
        <begin position="79"/>
        <end position="101"/>
    </location>
</feature>
<evidence type="ECO:0000256" key="1">
    <source>
        <dbReference type="ARBA" id="ARBA00004141"/>
    </source>
</evidence>
<evidence type="ECO:0000256" key="4">
    <source>
        <dbReference type="ARBA" id="ARBA00023136"/>
    </source>
</evidence>
<feature type="domain" description="Methylamine utilisation protein MauE" evidence="6">
    <location>
        <begin position="10"/>
        <end position="138"/>
    </location>
</feature>
<feature type="transmembrane region" description="Helical" evidence="5">
    <location>
        <begin position="49"/>
        <end position="72"/>
    </location>
</feature>
<feature type="transmembrane region" description="Helical" evidence="5">
    <location>
        <begin position="7"/>
        <end position="29"/>
    </location>
</feature>
<gene>
    <name evidence="7" type="ORF">SAMN04489723_10917</name>
</gene>
<dbReference type="Proteomes" id="UP000198790">
    <property type="component" value="Unassembled WGS sequence"/>
</dbReference>
<keyword evidence="2 5" id="KW-0812">Transmembrane</keyword>
<keyword evidence="4 5" id="KW-0472">Membrane</keyword>
<reference evidence="7 8" key="1">
    <citation type="submission" date="2016-10" db="EMBL/GenBank/DDBJ databases">
        <authorList>
            <person name="de Groot N.N."/>
        </authorList>
    </citation>
    <scope>NUCLEOTIDE SEQUENCE [LARGE SCALE GENOMIC DNA]</scope>
    <source>
        <strain evidence="7 8">DSM 23399</strain>
    </source>
</reference>
<dbReference type="RefSeq" id="WP_092898268.1">
    <property type="nucleotide sequence ID" value="NZ_FOKK01000009.1"/>
</dbReference>
<dbReference type="InterPro" id="IPR009908">
    <property type="entry name" value="Methylamine_util_MauE"/>
</dbReference>
<feature type="transmembrane region" description="Helical" evidence="5">
    <location>
        <begin position="121"/>
        <end position="138"/>
    </location>
</feature>
<evidence type="ECO:0000256" key="5">
    <source>
        <dbReference type="SAM" id="Phobius"/>
    </source>
</evidence>
<evidence type="ECO:0000259" key="6">
    <source>
        <dbReference type="Pfam" id="PF07291"/>
    </source>
</evidence>
<dbReference type="STRING" id="237018.SAMN04489723_10917"/>
<protein>
    <submittedName>
        <fullName evidence="7">Methylamine utilisation protein MauE</fullName>
    </submittedName>
</protein>
<keyword evidence="3 5" id="KW-1133">Transmembrane helix</keyword>
<dbReference type="Pfam" id="PF07291">
    <property type="entry name" value="MauE"/>
    <property type="match status" value="1"/>
</dbReference>